<proteinExistence type="predicted"/>
<name>A0A6J4PBL9_9CYAN</name>
<gene>
    <name evidence="1" type="ORF">AVDCRST_MAG84-6555</name>
</gene>
<organism evidence="1">
    <name type="scientific">uncultured Microcoleus sp</name>
    <dbReference type="NCBI Taxonomy" id="259945"/>
    <lineage>
        <taxon>Bacteria</taxon>
        <taxon>Bacillati</taxon>
        <taxon>Cyanobacteriota</taxon>
        <taxon>Cyanophyceae</taxon>
        <taxon>Oscillatoriophycideae</taxon>
        <taxon>Oscillatoriales</taxon>
        <taxon>Microcoleaceae</taxon>
        <taxon>Microcoleus</taxon>
        <taxon>environmental samples</taxon>
    </lineage>
</organism>
<reference evidence="1" key="1">
    <citation type="submission" date="2020-02" db="EMBL/GenBank/DDBJ databases">
        <authorList>
            <person name="Meier V. D."/>
        </authorList>
    </citation>
    <scope>NUCLEOTIDE SEQUENCE</scope>
    <source>
        <strain evidence="1">AVDCRST_MAG84</strain>
    </source>
</reference>
<dbReference type="EMBL" id="CADCTZ010001638">
    <property type="protein sequence ID" value="CAA9409686.1"/>
    <property type="molecule type" value="Genomic_DNA"/>
</dbReference>
<accession>A0A6J4PBL9</accession>
<evidence type="ECO:0000313" key="1">
    <source>
        <dbReference type="EMBL" id="CAA9409686.1"/>
    </source>
</evidence>
<sequence length="51" mass="6269">MLNTKNYVKRSYFVKNLSFLFFTLRPLRLKYFKSYLPLNVNIKNYAPIVYE</sequence>
<dbReference type="AlphaFoldDB" id="A0A6J4PBL9"/>
<protein>
    <submittedName>
        <fullName evidence="1">Uncharacterized protein</fullName>
    </submittedName>
</protein>